<reference evidence="1" key="1">
    <citation type="submission" date="2016-03" db="EMBL/GenBank/DDBJ databases">
        <authorList>
            <person name="Ploux O."/>
        </authorList>
    </citation>
    <scope>NUCLEOTIDE SEQUENCE</scope>
    <source>
        <strain evidence="1">UC10</strain>
    </source>
</reference>
<accession>A0A1Y5PM64</accession>
<dbReference type="AlphaFoldDB" id="A0A1Y5PM64"/>
<proteinExistence type="predicted"/>
<gene>
    <name evidence="1" type="ORF">MHPYR_590017</name>
</gene>
<dbReference type="SUPFAM" id="SSF54909">
    <property type="entry name" value="Dimeric alpha+beta barrel"/>
    <property type="match status" value="1"/>
</dbReference>
<protein>
    <submittedName>
        <fullName evidence="1">Uncharacterized protein</fullName>
    </submittedName>
</protein>
<dbReference type="InterPro" id="IPR011008">
    <property type="entry name" value="Dimeric_a/b-barrel"/>
</dbReference>
<organism evidence="1">
    <name type="scientific">uncultured Mycobacterium sp</name>
    <dbReference type="NCBI Taxonomy" id="171292"/>
    <lineage>
        <taxon>Bacteria</taxon>
        <taxon>Bacillati</taxon>
        <taxon>Actinomycetota</taxon>
        <taxon>Actinomycetes</taxon>
        <taxon>Mycobacteriales</taxon>
        <taxon>Mycobacteriaceae</taxon>
        <taxon>Mycobacterium</taxon>
        <taxon>environmental samples</taxon>
    </lineage>
</organism>
<sequence>MEKVIVTLRTGAADDEWAENLRGPVARELLALGLPGLTINVRDADVRDSLMTLTVLDPPVQALVSLWTQQYYGDQVLMALELLGHQAEEIGAYLVTESAPLPPPVTPPGERSPGLANMALLRRPADMDEQTWLSRWHGNHTPVAIATQSTFTYVQNYVVRALTEDAPVINAIVEEHFPIESVKSLHAFFGAADDADLQSRMEQMVASTAAFGANVNIDAVPTSRYLFRSPFQTEHA</sequence>
<name>A0A1Y5PM64_9MYCO</name>
<dbReference type="EMBL" id="FLQS01000055">
    <property type="protein sequence ID" value="SBS78490.1"/>
    <property type="molecule type" value="Genomic_DNA"/>
</dbReference>
<dbReference type="Gene3D" id="3.30.70.100">
    <property type="match status" value="1"/>
</dbReference>
<evidence type="ECO:0000313" key="1">
    <source>
        <dbReference type="EMBL" id="SBS78490.1"/>
    </source>
</evidence>